<accession>A0ABS2TDK6</accession>
<evidence type="ECO:0000313" key="3">
    <source>
        <dbReference type="Proteomes" id="UP000705983"/>
    </source>
</evidence>
<evidence type="ECO:0000313" key="2">
    <source>
        <dbReference type="EMBL" id="MBM9432745.1"/>
    </source>
</evidence>
<dbReference type="EMBL" id="JAFFJS010000002">
    <property type="protein sequence ID" value="MBM9432745.1"/>
    <property type="molecule type" value="Genomic_DNA"/>
</dbReference>
<name>A0ABS2TDK6_9ACTO</name>
<organism evidence="2 3">
    <name type="scientific">Flaviflexus equikiangi</name>
    <dbReference type="NCBI Taxonomy" id="2758573"/>
    <lineage>
        <taxon>Bacteria</taxon>
        <taxon>Bacillati</taxon>
        <taxon>Actinomycetota</taxon>
        <taxon>Actinomycetes</taxon>
        <taxon>Actinomycetales</taxon>
        <taxon>Actinomycetaceae</taxon>
        <taxon>Flaviflexus</taxon>
    </lineage>
</organism>
<dbReference type="RefSeq" id="WP_182169755.1">
    <property type="nucleotide sequence ID" value="NZ_CP059676.1"/>
</dbReference>
<feature type="region of interest" description="Disordered" evidence="1">
    <location>
        <begin position="61"/>
        <end position="84"/>
    </location>
</feature>
<keyword evidence="3" id="KW-1185">Reference proteome</keyword>
<reference evidence="3" key="1">
    <citation type="submission" date="2021-02" db="EMBL/GenBank/DDBJ databases">
        <title>Leucobacter sp. CX169.</title>
        <authorList>
            <person name="Cheng Y."/>
        </authorList>
    </citation>
    <scope>NUCLEOTIDE SEQUENCE [LARGE SCALE GENOMIC DNA]</scope>
    <source>
        <strain evidence="3">JY899</strain>
    </source>
</reference>
<proteinExistence type="predicted"/>
<comment type="caution">
    <text evidence="2">The sequence shown here is derived from an EMBL/GenBank/DDBJ whole genome shotgun (WGS) entry which is preliminary data.</text>
</comment>
<gene>
    <name evidence="2" type="ORF">JVW63_03390</name>
</gene>
<evidence type="ECO:0000256" key="1">
    <source>
        <dbReference type="SAM" id="MobiDB-lite"/>
    </source>
</evidence>
<sequence>MSSSKRYVIVTPFTKADVLAGICKIQGLDVWIVPSKQGAMVVHDLPVPVFDDWDISELLGGSAKPADDEQSEEPAADTPTLSADDHEGVAKALARLSRAGVILLTSELGEDVGHEEGVSGLVTALVYDSNGTASDTPAGLIVATGEDILEDLLLGHKDPEKVAGAIRSGEIDTTAIERLAERGPDTPLPPRRPRRFFGKDSS</sequence>
<protein>
    <submittedName>
        <fullName evidence="2">Uncharacterized protein</fullName>
    </submittedName>
</protein>
<dbReference type="Proteomes" id="UP000705983">
    <property type="component" value="Unassembled WGS sequence"/>
</dbReference>
<feature type="region of interest" description="Disordered" evidence="1">
    <location>
        <begin position="178"/>
        <end position="202"/>
    </location>
</feature>